<proteinExistence type="predicted"/>
<reference evidence="2" key="1">
    <citation type="journal article" date="2019" name="Int. J. Syst. Evol. Microbiol.">
        <title>The Global Catalogue of Microorganisms (GCM) 10K type strain sequencing project: providing services to taxonomists for standard genome sequencing and annotation.</title>
        <authorList>
            <consortium name="The Broad Institute Genomics Platform"/>
            <consortium name="The Broad Institute Genome Sequencing Center for Infectious Disease"/>
            <person name="Wu L."/>
            <person name="Ma J."/>
        </authorList>
    </citation>
    <scope>NUCLEOTIDE SEQUENCE [LARGE SCALE GENOMIC DNA]</scope>
    <source>
        <strain evidence="2">CECT 7131</strain>
    </source>
</reference>
<gene>
    <name evidence="1" type="ORF">QWZ14_28625</name>
</gene>
<sequence>MDTTWMTLGLFLLGCGAVPAVLALLEDHRQGRTPRIAQEATGGLSMAQCQRSAGLLRQLRLG</sequence>
<name>A0ABT8AFQ5_9PROT</name>
<dbReference type="EMBL" id="JAUFPN010000206">
    <property type="protein sequence ID" value="MDN3568363.1"/>
    <property type="molecule type" value="Genomic_DNA"/>
</dbReference>
<protein>
    <submittedName>
        <fullName evidence="1">Uncharacterized protein</fullName>
    </submittedName>
</protein>
<dbReference type="Proteomes" id="UP001529369">
    <property type="component" value="Unassembled WGS sequence"/>
</dbReference>
<organism evidence="1 2">
    <name type="scientific">Paeniroseomonas aquatica</name>
    <dbReference type="NCBI Taxonomy" id="373043"/>
    <lineage>
        <taxon>Bacteria</taxon>
        <taxon>Pseudomonadati</taxon>
        <taxon>Pseudomonadota</taxon>
        <taxon>Alphaproteobacteria</taxon>
        <taxon>Acetobacterales</taxon>
        <taxon>Acetobacteraceae</taxon>
        <taxon>Paeniroseomonas</taxon>
    </lineage>
</organism>
<evidence type="ECO:0000313" key="1">
    <source>
        <dbReference type="EMBL" id="MDN3568363.1"/>
    </source>
</evidence>
<comment type="caution">
    <text evidence="1">The sequence shown here is derived from an EMBL/GenBank/DDBJ whole genome shotgun (WGS) entry which is preliminary data.</text>
</comment>
<accession>A0ABT8AFQ5</accession>
<dbReference type="RefSeq" id="WP_290320472.1">
    <property type="nucleotide sequence ID" value="NZ_JAUFPN010000206.1"/>
</dbReference>
<evidence type="ECO:0000313" key="2">
    <source>
        <dbReference type="Proteomes" id="UP001529369"/>
    </source>
</evidence>
<keyword evidence="2" id="KW-1185">Reference proteome</keyword>